<keyword evidence="2" id="KW-1185">Reference proteome</keyword>
<evidence type="ECO:0000313" key="2">
    <source>
        <dbReference type="Proteomes" id="UP000821865"/>
    </source>
</evidence>
<dbReference type="EMBL" id="CM023475">
    <property type="protein sequence ID" value="KAH7945827.1"/>
    <property type="molecule type" value="Genomic_DNA"/>
</dbReference>
<gene>
    <name evidence="1" type="ORF">HPB49_016039</name>
</gene>
<reference evidence="1" key="1">
    <citation type="submission" date="2020-05" db="EMBL/GenBank/DDBJ databases">
        <title>Large-scale comparative analyses of tick genomes elucidate their genetic diversity and vector capacities.</title>
        <authorList>
            <person name="Jia N."/>
            <person name="Wang J."/>
            <person name="Shi W."/>
            <person name="Du L."/>
            <person name="Sun Y."/>
            <person name="Zhan W."/>
            <person name="Jiang J."/>
            <person name="Wang Q."/>
            <person name="Zhang B."/>
            <person name="Ji P."/>
            <person name="Sakyi L.B."/>
            <person name="Cui X."/>
            <person name="Yuan T."/>
            <person name="Jiang B."/>
            <person name="Yang W."/>
            <person name="Lam T.T.-Y."/>
            <person name="Chang Q."/>
            <person name="Ding S."/>
            <person name="Wang X."/>
            <person name="Zhu J."/>
            <person name="Ruan X."/>
            <person name="Zhao L."/>
            <person name="Wei J."/>
            <person name="Que T."/>
            <person name="Du C."/>
            <person name="Cheng J."/>
            <person name="Dai P."/>
            <person name="Han X."/>
            <person name="Huang E."/>
            <person name="Gao Y."/>
            <person name="Liu J."/>
            <person name="Shao H."/>
            <person name="Ye R."/>
            <person name="Li L."/>
            <person name="Wei W."/>
            <person name="Wang X."/>
            <person name="Wang C."/>
            <person name="Yang T."/>
            <person name="Huo Q."/>
            <person name="Li W."/>
            <person name="Guo W."/>
            <person name="Chen H."/>
            <person name="Zhou L."/>
            <person name="Ni X."/>
            <person name="Tian J."/>
            <person name="Zhou Y."/>
            <person name="Sheng Y."/>
            <person name="Liu T."/>
            <person name="Pan Y."/>
            <person name="Xia L."/>
            <person name="Li J."/>
            <person name="Zhao F."/>
            <person name="Cao W."/>
        </authorList>
    </citation>
    <scope>NUCLEOTIDE SEQUENCE</scope>
    <source>
        <strain evidence="1">Dsil-2018</strain>
    </source>
</reference>
<sequence>MGNVAELERELGNLKRDLRKEIRDLKQSVEFMSKQYEDMKSECESVKAENAALKAAQEPLLVEIQSLKKQVRENASKITAQDQYSRNKNIEVKGIPCTENENLRHVLGKVGDALGVTITENDIEACHRVPVRNAESAKNIVVAFAHRTKRDEVIAKARRSRLTTQDIGFSDTKSVFVNEHLCPQLKKLLGMTVAKKKAMKWSFAWVKNGKVLARKTENSNVIRISSEEDLMKIC</sequence>
<dbReference type="Proteomes" id="UP000821865">
    <property type="component" value="Chromosome 6"/>
</dbReference>
<proteinExistence type="predicted"/>
<name>A0ACB8CLU9_DERSI</name>
<comment type="caution">
    <text evidence="1">The sequence shown here is derived from an EMBL/GenBank/DDBJ whole genome shotgun (WGS) entry which is preliminary data.</text>
</comment>
<evidence type="ECO:0000313" key="1">
    <source>
        <dbReference type="EMBL" id="KAH7945827.1"/>
    </source>
</evidence>
<organism evidence="1 2">
    <name type="scientific">Dermacentor silvarum</name>
    <name type="common">Tick</name>
    <dbReference type="NCBI Taxonomy" id="543639"/>
    <lineage>
        <taxon>Eukaryota</taxon>
        <taxon>Metazoa</taxon>
        <taxon>Ecdysozoa</taxon>
        <taxon>Arthropoda</taxon>
        <taxon>Chelicerata</taxon>
        <taxon>Arachnida</taxon>
        <taxon>Acari</taxon>
        <taxon>Parasitiformes</taxon>
        <taxon>Ixodida</taxon>
        <taxon>Ixodoidea</taxon>
        <taxon>Ixodidae</taxon>
        <taxon>Rhipicephalinae</taxon>
        <taxon>Dermacentor</taxon>
    </lineage>
</organism>
<protein>
    <submittedName>
        <fullName evidence="1">Uncharacterized protein</fullName>
    </submittedName>
</protein>
<accession>A0ACB8CLU9</accession>